<accession>A0A7M4DL02</accession>
<evidence type="ECO:0000313" key="2">
    <source>
        <dbReference type="Proteomes" id="UP000419743"/>
    </source>
</evidence>
<dbReference type="EMBL" id="CACRYJ010000042">
    <property type="protein sequence ID" value="VZO37892.1"/>
    <property type="molecule type" value="Genomic_DNA"/>
</dbReference>
<sequence>MTESRPEQNTLPIEDWLRAIVRCPVTGSELVDGLGPDGEPELVNTSGSPRLAYPVRGGVPVLLAHEARPV</sequence>
<dbReference type="AlphaFoldDB" id="A0A7M4DL02"/>
<evidence type="ECO:0000313" key="1">
    <source>
        <dbReference type="EMBL" id="VZO37892.1"/>
    </source>
</evidence>
<protein>
    <submittedName>
        <fullName evidence="1">Uncharacterized protein</fullName>
    </submittedName>
</protein>
<comment type="caution">
    <text evidence="1">The sequence shown here is derived from an EMBL/GenBank/DDBJ whole genome shotgun (WGS) entry which is preliminary data.</text>
</comment>
<dbReference type="RefSeq" id="WP_156741548.1">
    <property type="nucleotide sequence ID" value="NZ_CACRYJ010000042.1"/>
</dbReference>
<keyword evidence="2" id="KW-1185">Reference proteome</keyword>
<gene>
    <name evidence="1" type="ORF">HALOF300_02817</name>
</gene>
<proteinExistence type="predicted"/>
<reference evidence="1 2" key="1">
    <citation type="submission" date="2019-11" db="EMBL/GenBank/DDBJ databases">
        <authorList>
            <person name="Criscuolo A."/>
        </authorList>
    </citation>
    <scope>NUCLEOTIDE SEQUENCE [LARGE SCALE GENOMIC DNA]</scope>
    <source>
        <strain evidence="1">CIP111667</strain>
    </source>
</reference>
<dbReference type="Gene3D" id="2.20.25.10">
    <property type="match status" value="1"/>
</dbReference>
<dbReference type="Proteomes" id="UP000419743">
    <property type="component" value="Unassembled WGS sequence"/>
</dbReference>
<organism evidence="1 2">
    <name type="scientific">Occultella aeris</name>
    <dbReference type="NCBI Taxonomy" id="2761496"/>
    <lineage>
        <taxon>Bacteria</taxon>
        <taxon>Bacillati</taxon>
        <taxon>Actinomycetota</taxon>
        <taxon>Actinomycetes</taxon>
        <taxon>Micrococcales</taxon>
        <taxon>Ruaniaceae</taxon>
        <taxon>Occultella</taxon>
    </lineage>
</organism>
<name>A0A7M4DL02_9MICO</name>
<dbReference type="SUPFAM" id="SSF158997">
    <property type="entry name" value="Trm112p-like"/>
    <property type="match status" value="1"/>
</dbReference>